<comment type="caution">
    <text evidence="1">The sequence shown here is derived from an EMBL/GenBank/DDBJ whole genome shotgun (WGS) entry which is preliminary data.</text>
</comment>
<dbReference type="GO" id="GO:0016592">
    <property type="term" value="C:mediator complex"/>
    <property type="evidence" value="ECO:0007669"/>
    <property type="project" value="InterPro"/>
</dbReference>
<keyword evidence="2" id="KW-1185">Reference proteome</keyword>
<gene>
    <name evidence="1" type="ORF">EB796_000334</name>
</gene>
<proteinExistence type="predicted"/>
<evidence type="ECO:0000313" key="2">
    <source>
        <dbReference type="Proteomes" id="UP000593567"/>
    </source>
</evidence>
<dbReference type="EMBL" id="VXIV02000055">
    <property type="protein sequence ID" value="KAF6041380.1"/>
    <property type="molecule type" value="Genomic_DNA"/>
</dbReference>
<organism evidence="1 2">
    <name type="scientific">Bugula neritina</name>
    <name type="common">Brown bryozoan</name>
    <name type="synonym">Sertularia neritina</name>
    <dbReference type="NCBI Taxonomy" id="10212"/>
    <lineage>
        <taxon>Eukaryota</taxon>
        <taxon>Metazoa</taxon>
        <taxon>Spiralia</taxon>
        <taxon>Lophotrochozoa</taxon>
        <taxon>Bryozoa</taxon>
        <taxon>Gymnolaemata</taxon>
        <taxon>Cheilostomatida</taxon>
        <taxon>Flustrina</taxon>
        <taxon>Buguloidea</taxon>
        <taxon>Bugulidae</taxon>
        <taxon>Bugula</taxon>
    </lineage>
</organism>
<sequence>MFKCSYIEDISRALSLLHVICHLQLPKLVKMFLTESIPDLLHKTVKPTFLAEPRSQSACQLIVWALAALHEQEGNPHAQLIQELLGKVFILMESVYKTSGTNQAIYIMELLVQNILELGPPYNRMLLANMPIKLMIRMLPKDQRLFALLCGRQDLTVEDVNSVSCTLLYKMTRAVSMESES</sequence>
<dbReference type="Pfam" id="PF11277">
    <property type="entry name" value="Med24_N"/>
    <property type="match status" value="1"/>
</dbReference>
<name>A0A7J7KT43_BUGNE</name>
<reference evidence="1" key="1">
    <citation type="submission" date="2020-06" db="EMBL/GenBank/DDBJ databases">
        <title>Draft genome of Bugula neritina, a colonial animal packing powerful symbionts and potential medicines.</title>
        <authorList>
            <person name="Rayko M."/>
        </authorList>
    </citation>
    <scope>NUCLEOTIDE SEQUENCE [LARGE SCALE GENOMIC DNA]</scope>
    <source>
        <strain evidence="1">Kwan_BN1</strain>
    </source>
</reference>
<protein>
    <submittedName>
        <fullName evidence="1">Uncharacterized protein</fullName>
    </submittedName>
</protein>
<dbReference type="Proteomes" id="UP000593567">
    <property type="component" value="Unassembled WGS sequence"/>
</dbReference>
<dbReference type="AlphaFoldDB" id="A0A7J7KT43"/>
<dbReference type="InterPro" id="IPR021429">
    <property type="entry name" value="Mediator_Med24"/>
</dbReference>
<accession>A0A7J7KT43</accession>
<evidence type="ECO:0000313" key="1">
    <source>
        <dbReference type="EMBL" id="KAF6041380.1"/>
    </source>
</evidence>